<dbReference type="PANTHER" id="PTHR43861">
    <property type="entry name" value="TRANS-ACONITATE 2-METHYLTRANSFERASE-RELATED"/>
    <property type="match status" value="1"/>
</dbReference>
<dbReference type="GO" id="GO:0032259">
    <property type="term" value="P:methylation"/>
    <property type="evidence" value="ECO:0007669"/>
    <property type="project" value="UniProtKB-KW"/>
</dbReference>
<dbReference type="InterPro" id="IPR029063">
    <property type="entry name" value="SAM-dependent_MTases_sf"/>
</dbReference>
<feature type="domain" description="Methyltransferase" evidence="3">
    <location>
        <begin position="41"/>
        <end position="136"/>
    </location>
</feature>
<evidence type="ECO:0000313" key="4">
    <source>
        <dbReference type="EMBL" id="VFK29205.1"/>
    </source>
</evidence>
<gene>
    <name evidence="4" type="ORF">BECKMB1821G_GA0114241_104615</name>
</gene>
<evidence type="ECO:0000256" key="2">
    <source>
        <dbReference type="ARBA" id="ARBA00022679"/>
    </source>
</evidence>
<evidence type="ECO:0000259" key="3">
    <source>
        <dbReference type="Pfam" id="PF13649"/>
    </source>
</evidence>
<dbReference type="PANTHER" id="PTHR43861:SF1">
    <property type="entry name" value="TRANS-ACONITATE 2-METHYLTRANSFERASE"/>
    <property type="match status" value="1"/>
</dbReference>
<dbReference type="SUPFAM" id="SSF53335">
    <property type="entry name" value="S-adenosyl-L-methionine-dependent methyltransferases"/>
    <property type="match status" value="1"/>
</dbReference>
<reference evidence="4" key="1">
    <citation type="submission" date="2019-02" db="EMBL/GenBank/DDBJ databases">
        <authorList>
            <person name="Gruber-Vodicka R. H."/>
            <person name="Seah K. B. B."/>
        </authorList>
    </citation>
    <scope>NUCLEOTIDE SEQUENCE</scope>
    <source>
        <strain evidence="4">BECK_BZ197</strain>
    </source>
</reference>
<evidence type="ECO:0000256" key="1">
    <source>
        <dbReference type="ARBA" id="ARBA00022603"/>
    </source>
</evidence>
<dbReference type="CDD" id="cd02440">
    <property type="entry name" value="AdoMet_MTases"/>
    <property type="match status" value="1"/>
</dbReference>
<keyword evidence="2" id="KW-0808">Transferase</keyword>
<proteinExistence type="predicted"/>
<accession>A0A450XIR8</accession>
<protein>
    <submittedName>
        <fullName evidence="4">Ubiquinone/menaquinone biosynthesis C-methylase UbiE</fullName>
    </submittedName>
</protein>
<name>A0A450XIR8_9GAMM</name>
<dbReference type="GO" id="GO:0008168">
    <property type="term" value="F:methyltransferase activity"/>
    <property type="evidence" value="ECO:0007669"/>
    <property type="project" value="UniProtKB-KW"/>
</dbReference>
<organism evidence="4">
    <name type="scientific">Candidatus Kentrum sp. MB</name>
    <dbReference type="NCBI Taxonomy" id="2138164"/>
    <lineage>
        <taxon>Bacteria</taxon>
        <taxon>Pseudomonadati</taxon>
        <taxon>Pseudomonadota</taxon>
        <taxon>Gammaproteobacteria</taxon>
        <taxon>Candidatus Kentrum</taxon>
    </lineage>
</organism>
<sequence length="245" mass="27820">MAAVYDSIAQQYENAIELPIRKYIFDYTYLSLLGALSGKSILDLACGGGYYTRKIKQEGASHVVGVDISEKMIELANQEEKGKPLGIEYIVRDVCELGEIGRFDMVVASYLLNYAQTEKQLLEMCRNIYANLKPGGRFVTLSDNTEQSPSSYSKIEKYGLIKKISRPLHEGSPITITLAREENQVSFDTYYLSKATYDSAFRSVGFKEIHWHPLKVSSEGIQEFGQEYWQDFIEHQPSVCIECMK</sequence>
<keyword evidence="4" id="KW-0830">Ubiquinone</keyword>
<dbReference type="InterPro" id="IPR041698">
    <property type="entry name" value="Methyltransf_25"/>
</dbReference>
<keyword evidence="1 4" id="KW-0489">Methyltransferase</keyword>
<dbReference type="EMBL" id="CAADFO010000046">
    <property type="protein sequence ID" value="VFK29205.1"/>
    <property type="molecule type" value="Genomic_DNA"/>
</dbReference>
<dbReference type="Gene3D" id="3.40.50.150">
    <property type="entry name" value="Vaccinia Virus protein VP39"/>
    <property type="match status" value="1"/>
</dbReference>
<dbReference type="Pfam" id="PF13649">
    <property type="entry name" value="Methyltransf_25"/>
    <property type="match status" value="1"/>
</dbReference>
<dbReference type="AlphaFoldDB" id="A0A450XIR8"/>